<sequence>MAGVLFGEACMTKVLDSLELLIKGLAGLCLASVLALMIAQVASRFLFNFSLAAASELSIYAMIWCVFLAAAVAFRHGDHIAMDFILNGLPKRLKLIFSIIVYLSVTLFLVIIVFKGYDLSLRAMKQVSTASGLPVGYISMAMPICSVLALIFMTEHAIKQLWVGANND</sequence>
<comment type="caution">
    <text evidence="11">The sequence shown here is derived from an EMBL/GenBank/DDBJ whole genome shotgun (WGS) entry which is preliminary data.</text>
</comment>
<evidence type="ECO:0000313" key="12">
    <source>
        <dbReference type="Proteomes" id="UP000245506"/>
    </source>
</evidence>
<keyword evidence="4 9" id="KW-0997">Cell inner membrane</keyword>
<comment type="subcellular location">
    <subcellularLocation>
        <location evidence="1 9">Cell inner membrane</location>
        <topology evidence="1 9">Multi-pass membrane protein</topology>
    </subcellularLocation>
</comment>
<evidence type="ECO:0000256" key="4">
    <source>
        <dbReference type="ARBA" id="ARBA00022519"/>
    </source>
</evidence>
<keyword evidence="3" id="KW-1003">Cell membrane</keyword>
<evidence type="ECO:0000256" key="5">
    <source>
        <dbReference type="ARBA" id="ARBA00022692"/>
    </source>
</evidence>
<keyword evidence="12" id="KW-1185">Reference proteome</keyword>
<keyword evidence="7 9" id="KW-0472">Membrane</keyword>
<comment type="similarity">
    <text evidence="8 9">Belongs to the TRAP transporter small permease family.</text>
</comment>
<comment type="function">
    <text evidence="9">Part of the tripartite ATP-independent periplasmic (TRAP) transport system.</text>
</comment>
<proteinExistence type="inferred from homology"/>
<dbReference type="AlphaFoldDB" id="A0A317C3Z9"/>
<feature type="transmembrane region" description="Helical" evidence="9">
    <location>
        <begin position="95"/>
        <end position="114"/>
    </location>
</feature>
<gene>
    <name evidence="11" type="ORF">DKT75_17205</name>
</gene>
<accession>A0A317C3Z9</accession>
<organism evidence="11 12">
    <name type="scientific">Leucothrix arctica</name>
    <dbReference type="NCBI Taxonomy" id="1481894"/>
    <lineage>
        <taxon>Bacteria</taxon>
        <taxon>Pseudomonadati</taxon>
        <taxon>Pseudomonadota</taxon>
        <taxon>Gammaproteobacteria</taxon>
        <taxon>Thiotrichales</taxon>
        <taxon>Thiotrichaceae</taxon>
        <taxon>Leucothrix</taxon>
    </lineage>
</organism>
<evidence type="ECO:0000256" key="1">
    <source>
        <dbReference type="ARBA" id="ARBA00004429"/>
    </source>
</evidence>
<name>A0A317C3Z9_9GAMM</name>
<evidence type="ECO:0000256" key="7">
    <source>
        <dbReference type="ARBA" id="ARBA00023136"/>
    </source>
</evidence>
<feature type="transmembrane region" description="Helical" evidence="9">
    <location>
        <begin position="45"/>
        <end position="74"/>
    </location>
</feature>
<feature type="domain" description="Tripartite ATP-independent periplasmic transporters DctQ component" evidence="10">
    <location>
        <begin position="34"/>
        <end position="160"/>
    </location>
</feature>
<keyword evidence="6 9" id="KW-1133">Transmembrane helix</keyword>
<dbReference type="Proteomes" id="UP000245506">
    <property type="component" value="Unassembled WGS sequence"/>
</dbReference>
<keyword evidence="5 9" id="KW-0812">Transmembrane</keyword>
<dbReference type="EMBL" id="QGKL01000042">
    <property type="protein sequence ID" value="PWQ93375.1"/>
    <property type="molecule type" value="Genomic_DNA"/>
</dbReference>
<dbReference type="PANTHER" id="PTHR35011:SF2">
    <property type="entry name" value="2,3-DIKETO-L-GULONATE TRAP TRANSPORTER SMALL PERMEASE PROTEIN YIAM"/>
    <property type="match status" value="1"/>
</dbReference>
<feature type="transmembrane region" description="Helical" evidence="9">
    <location>
        <begin position="134"/>
        <end position="153"/>
    </location>
</feature>
<dbReference type="GO" id="GO:0022857">
    <property type="term" value="F:transmembrane transporter activity"/>
    <property type="evidence" value="ECO:0007669"/>
    <property type="project" value="UniProtKB-UniRule"/>
</dbReference>
<evidence type="ECO:0000256" key="2">
    <source>
        <dbReference type="ARBA" id="ARBA00022448"/>
    </source>
</evidence>
<dbReference type="Pfam" id="PF04290">
    <property type="entry name" value="DctQ"/>
    <property type="match status" value="1"/>
</dbReference>
<keyword evidence="2 9" id="KW-0813">Transport</keyword>
<dbReference type="InterPro" id="IPR007387">
    <property type="entry name" value="TRAP_DctQ"/>
</dbReference>
<evidence type="ECO:0000313" key="11">
    <source>
        <dbReference type="EMBL" id="PWQ93375.1"/>
    </source>
</evidence>
<dbReference type="PANTHER" id="PTHR35011">
    <property type="entry name" value="2,3-DIKETO-L-GULONATE TRAP TRANSPORTER SMALL PERMEASE PROTEIN YIAM"/>
    <property type="match status" value="1"/>
</dbReference>
<evidence type="ECO:0000256" key="8">
    <source>
        <dbReference type="ARBA" id="ARBA00038436"/>
    </source>
</evidence>
<evidence type="ECO:0000256" key="6">
    <source>
        <dbReference type="ARBA" id="ARBA00022989"/>
    </source>
</evidence>
<dbReference type="GO" id="GO:0005886">
    <property type="term" value="C:plasma membrane"/>
    <property type="evidence" value="ECO:0007669"/>
    <property type="project" value="UniProtKB-SubCell"/>
</dbReference>
<reference evidence="11 12" key="1">
    <citation type="submission" date="2018-05" db="EMBL/GenBank/DDBJ databases">
        <title>Leucothrix arctica sp. nov., isolated from Arctic seawater.</title>
        <authorList>
            <person name="Choi A."/>
            <person name="Baek K."/>
        </authorList>
    </citation>
    <scope>NUCLEOTIDE SEQUENCE [LARGE SCALE GENOMIC DNA]</scope>
    <source>
        <strain evidence="11 12">IMCC9719</strain>
    </source>
</reference>
<dbReference type="InterPro" id="IPR055348">
    <property type="entry name" value="DctQ"/>
</dbReference>
<evidence type="ECO:0000256" key="9">
    <source>
        <dbReference type="RuleBase" id="RU369079"/>
    </source>
</evidence>
<dbReference type="GO" id="GO:0015740">
    <property type="term" value="P:C4-dicarboxylate transport"/>
    <property type="evidence" value="ECO:0007669"/>
    <property type="project" value="TreeGrafter"/>
</dbReference>
<protein>
    <recommendedName>
        <fullName evidence="9">TRAP transporter small permease protein</fullName>
    </recommendedName>
</protein>
<comment type="subunit">
    <text evidence="9">The complex comprises the extracytoplasmic solute receptor protein and the two transmembrane proteins.</text>
</comment>
<evidence type="ECO:0000256" key="3">
    <source>
        <dbReference type="ARBA" id="ARBA00022475"/>
    </source>
</evidence>
<evidence type="ECO:0000259" key="10">
    <source>
        <dbReference type="Pfam" id="PF04290"/>
    </source>
</evidence>
<feature type="transmembrane region" description="Helical" evidence="9">
    <location>
        <begin position="20"/>
        <end position="39"/>
    </location>
</feature>